<dbReference type="Proteomes" id="UP000318431">
    <property type="component" value="Unassembled WGS sequence"/>
</dbReference>
<gene>
    <name evidence="6" type="ORF">IP91_04064</name>
</gene>
<keyword evidence="7" id="KW-1185">Reference proteome</keyword>
<proteinExistence type="predicted"/>
<dbReference type="InterPro" id="IPR040677">
    <property type="entry name" value="LPD7"/>
</dbReference>
<dbReference type="AlphaFoldDB" id="A0A562R131"/>
<feature type="compositionally biased region" description="Polar residues" evidence="1">
    <location>
        <begin position="256"/>
        <end position="271"/>
    </location>
</feature>
<dbReference type="Pfam" id="PF18821">
    <property type="entry name" value="LPD7"/>
    <property type="match status" value="1"/>
</dbReference>
<comment type="caution">
    <text evidence="6">The sequence shown here is derived from an EMBL/GenBank/DDBJ whole genome shotgun (WGS) entry which is preliminary data.</text>
</comment>
<dbReference type="InterPro" id="IPR005094">
    <property type="entry name" value="Endonuclease_MobA/VirD2"/>
</dbReference>
<feature type="region of interest" description="Disordered" evidence="1">
    <location>
        <begin position="249"/>
        <end position="299"/>
    </location>
</feature>
<reference evidence="6 7" key="1">
    <citation type="journal article" date="2015" name="Stand. Genomic Sci.">
        <title>Genomic Encyclopedia of Bacterial and Archaeal Type Strains, Phase III: the genomes of soil and plant-associated and newly described type strains.</title>
        <authorList>
            <person name="Whitman W.B."/>
            <person name="Woyke T."/>
            <person name="Klenk H.P."/>
            <person name="Zhou Y."/>
            <person name="Lilburn T.G."/>
            <person name="Beck B.J."/>
            <person name="De Vos P."/>
            <person name="Vandamme P."/>
            <person name="Eisen J.A."/>
            <person name="Garrity G."/>
            <person name="Hugenholtz P."/>
            <person name="Kyrpides N.C."/>
        </authorList>
    </citation>
    <scope>NUCLEOTIDE SEQUENCE [LARGE SCALE GENOMIC DNA]</scope>
    <source>
        <strain evidence="6 7">CGMCC 1.10822</strain>
    </source>
</reference>
<feature type="domain" description="Large polyvalent protein-associated" evidence="3">
    <location>
        <begin position="454"/>
        <end position="539"/>
    </location>
</feature>
<dbReference type="InterPro" id="IPR054461">
    <property type="entry name" value="TraI-like_C"/>
</dbReference>
<dbReference type="Pfam" id="PF22287">
    <property type="entry name" value="TraI-like_C"/>
    <property type="match status" value="1"/>
</dbReference>
<dbReference type="Pfam" id="PF03432">
    <property type="entry name" value="Relaxase"/>
    <property type="match status" value="1"/>
</dbReference>
<feature type="compositionally biased region" description="Basic and acidic residues" evidence="1">
    <location>
        <begin position="545"/>
        <end position="554"/>
    </location>
</feature>
<organism evidence="6 7">
    <name type="scientific">Pseudoduganella lurida</name>
    <dbReference type="NCBI Taxonomy" id="1036180"/>
    <lineage>
        <taxon>Bacteria</taxon>
        <taxon>Pseudomonadati</taxon>
        <taxon>Pseudomonadota</taxon>
        <taxon>Betaproteobacteria</taxon>
        <taxon>Burkholderiales</taxon>
        <taxon>Oxalobacteraceae</taxon>
        <taxon>Telluria group</taxon>
        <taxon>Pseudoduganella</taxon>
    </lineage>
</organism>
<dbReference type="Pfam" id="PF22863">
    <property type="entry name" value="TraI_middle"/>
    <property type="match status" value="1"/>
</dbReference>
<evidence type="ECO:0000259" key="4">
    <source>
        <dbReference type="Pfam" id="PF22287"/>
    </source>
</evidence>
<feature type="region of interest" description="Disordered" evidence="1">
    <location>
        <begin position="538"/>
        <end position="604"/>
    </location>
</feature>
<evidence type="ECO:0000313" key="6">
    <source>
        <dbReference type="EMBL" id="TWI62543.1"/>
    </source>
</evidence>
<feature type="domain" description="MobA/VirD2-like nuclease" evidence="2">
    <location>
        <begin position="15"/>
        <end position="147"/>
    </location>
</feature>
<accession>A0A562R131</accession>
<dbReference type="InterPro" id="IPR054462">
    <property type="entry name" value="TraI_M"/>
</dbReference>
<evidence type="ECO:0000259" key="5">
    <source>
        <dbReference type="Pfam" id="PF22863"/>
    </source>
</evidence>
<evidence type="ECO:0000259" key="3">
    <source>
        <dbReference type="Pfam" id="PF18821"/>
    </source>
</evidence>
<protein>
    <submittedName>
        <fullName evidence="6">Relaxase/mobilization nuclease-like protein</fullName>
    </submittedName>
</protein>
<evidence type="ECO:0000259" key="2">
    <source>
        <dbReference type="Pfam" id="PF03432"/>
    </source>
</evidence>
<dbReference type="InterPro" id="IPR049751">
    <property type="entry name" value="TraI/MobA_relaxases"/>
</dbReference>
<evidence type="ECO:0000313" key="7">
    <source>
        <dbReference type="Proteomes" id="UP000318431"/>
    </source>
</evidence>
<feature type="domain" description="TraI-like middle" evidence="5">
    <location>
        <begin position="161"/>
        <end position="246"/>
    </location>
</feature>
<dbReference type="EMBL" id="VLLB01000008">
    <property type="protein sequence ID" value="TWI62543.1"/>
    <property type="molecule type" value="Genomic_DNA"/>
</dbReference>
<feature type="domain" description="TraI-like C-terminal" evidence="4">
    <location>
        <begin position="659"/>
        <end position="742"/>
    </location>
</feature>
<feature type="compositionally biased region" description="Basic and acidic residues" evidence="1">
    <location>
        <begin position="288"/>
        <end position="297"/>
    </location>
</feature>
<sequence>MRTLKRSDYAGLVNYLLDPQNKQERVGDITITHCAAREPDVAILEVQHTQSLNQRAVSDKTYHLVVSFRSGEEPDARTLAAIEERLCAGLGFADHQRISVVHHDTDNLHVHIAICKIHPTRHTIHNPHNDYATLARVCADLETKFGLQRDNHLPGRRGAQSAADDMEAHAGMESLLGWIQRECRTGLVKADSWPDLHALLNAYGLAMRERGNGLVVSDEHGTTVKASSIDRSLSKARLEARLGPFVLPERAHVNEPASQESQPAGRTNSKPLTPRPGKAPPESVINDHTQEPPQGDRKRYRKAAIAGRIDTTHLYATYQQEQADARSLRAPAFLALRDRKDREIAAAKRHGRLQRAAIRLAVRDRMTKRVLYAAASKSLVNEIARIHADYQQERRQALNQYRRLAWADWLRDQAQKGNAEALAALRDRPGRGAVTGNTLGGQVQAGASQTGGDITKHGTVIRDVGGTPLRDTGDRLIVGNRFNARDLRTALMEARRLYGNRLHVEGSDAFRQAIAREAGHLGESITFDDPALEQYRTEALSQPQAKEEHHEHTSANRSRSGQPAGRGVQGDRAARDGAGQGGAESPQRGAGPIGVRPPPESRNRLRDLSSLGVVRIPGGAEVLLPGDVPDHVEQPRAAADHGVRRPVPGDRQVNAALAAVHKYVLEREQKRISLSDIPKHLAYDGFQGPASFGGLRTVDRQVLVLLQREDTIHVMAVDAARAHRLKSLRRGASLTVGPRGGITTGGRQR</sequence>
<dbReference type="NCBIfam" id="NF041893">
    <property type="entry name" value="TraI_MobP_relax"/>
    <property type="match status" value="1"/>
</dbReference>
<evidence type="ECO:0000256" key="1">
    <source>
        <dbReference type="SAM" id="MobiDB-lite"/>
    </source>
</evidence>
<name>A0A562R131_9BURK</name>